<dbReference type="InterPro" id="IPR007214">
    <property type="entry name" value="YbaK/aa-tRNA-synth-assoc-dom"/>
</dbReference>
<reference evidence="2 3" key="1">
    <citation type="submission" date="2019-06" db="EMBL/GenBank/DDBJ databases">
        <title>Whole genome sequence for Rhodospirillaceae sp. R148.</title>
        <authorList>
            <person name="Wang G."/>
        </authorList>
    </citation>
    <scope>NUCLEOTIDE SEQUENCE [LARGE SCALE GENOMIC DNA]</scope>
    <source>
        <strain evidence="2 3">R148</strain>
    </source>
</reference>
<dbReference type="PANTHER" id="PTHR30411">
    <property type="entry name" value="CYTOPLASMIC PROTEIN"/>
    <property type="match status" value="1"/>
</dbReference>
<dbReference type="InterPro" id="IPR036754">
    <property type="entry name" value="YbaK/aa-tRNA-synt-asso_dom_sf"/>
</dbReference>
<evidence type="ECO:0000313" key="2">
    <source>
        <dbReference type="EMBL" id="TQV83556.1"/>
    </source>
</evidence>
<sequence length="159" mass="17112">MELKASTRRVQDVLTASGGNFEVREFPASTRTAAEAAEVIGCEIAQIAKSLVFRAKDSDRSVLVIASGVNRVDVKKVRALLGEKITRADPDFVREKTGFAIGGVPPIAHREPPVTFIDRDLLEFDVIWAAAGTPNAVFPLGGEELTKLTHGTVADLRAE</sequence>
<name>A0A545U278_9PROT</name>
<dbReference type="Gene3D" id="3.90.960.10">
    <property type="entry name" value="YbaK/aminoacyl-tRNA synthetase-associated domain"/>
    <property type="match status" value="1"/>
</dbReference>
<dbReference type="EMBL" id="VHSH01000001">
    <property type="protein sequence ID" value="TQV83556.1"/>
    <property type="molecule type" value="Genomic_DNA"/>
</dbReference>
<organism evidence="2 3">
    <name type="scientific">Denitrobaculum tricleocarpae</name>
    <dbReference type="NCBI Taxonomy" id="2591009"/>
    <lineage>
        <taxon>Bacteria</taxon>
        <taxon>Pseudomonadati</taxon>
        <taxon>Pseudomonadota</taxon>
        <taxon>Alphaproteobacteria</taxon>
        <taxon>Rhodospirillales</taxon>
        <taxon>Rhodospirillaceae</taxon>
        <taxon>Denitrobaculum</taxon>
    </lineage>
</organism>
<protein>
    <submittedName>
        <fullName evidence="2">YbaK/EbsC family protein</fullName>
    </submittedName>
</protein>
<dbReference type="Proteomes" id="UP000315252">
    <property type="component" value="Unassembled WGS sequence"/>
</dbReference>
<accession>A0A545U278</accession>
<dbReference type="SUPFAM" id="SSF55826">
    <property type="entry name" value="YbaK/ProRS associated domain"/>
    <property type="match status" value="1"/>
</dbReference>
<dbReference type="GO" id="GO:0002161">
    <property type="term" value="F:aminoacyl-tRNA deacylase activity"/>
    <property type="evidence" value="ECO:0007669"/>
    <property type="project" value="InterPro"/>
</dbReference>
<feature type="domain" description="YbaK/aminoacyl-tRNA synthetase-associated" evidence="1">
    <location>
        <begin position="29"/>
        <end position="148"/>
    </location>
</feature>
<dbReference type="CDD" id="cd04333">
    <property type="entry name" value="ProX_deacylase"/>
    <property type="match status" value="1"/>
</dbReference>
<gene>
    <name evidence="2" type="ORF">FKG95_02910</name>
</gene>
<evidence type="ECO:0000259" key="1">
    <source>
        <dbReference type="Pfam" id="PF04073"/>
    </source>
</evidence>
<dbReference type="RefSeq" id="WP_142894793.1">
    <property type="nucleotide sequence ID" value="NZ_ML660052.1"/>
</dbReference>
<proteinExistence type="predicted"/>
<keyword evidence="3" id="KW-1185">Reference proteome</keyword>
<evidence type="ECO:0000313" key="3">
    <source>
        <dbReference type="Proteomes" id="UP000315252"/>
    </source>
</evidence>
<dbReference type="PANTHER" id="PTHR30411:SF1">
    <property type="entry name" value="CYTOPLASMIC PROTEIN"/>
    <property type="match status" value="1"/>
</dbReference>
<dbReference type="Pfam" id="PF04073">
    <property type="entry name" value="tRNA_edit"/>
    <property type="match status" value="1"/>
</dbReference>
<dbReference type="AlphaFoldDB" id="A0A545U278"/>
<dbReference type="OrthoDB" id="9798760at2"/>
<comment type="caution">
    <text evidence="2">The sequence shown here is derived from an EMBL/GenBank/DDBJ whole genome shotgun (WGS) entry which is preliminary data.</text>
</comment>